<sequence>MSIFKSKITDYYSNLINTIDINAELLISRCISLNQQHKILEKINTDRAVFISMIKKCEAENLSKEILQTTSLFDGCFCFYLKPKNFFQSLSLGKLVLTNQHISEAIINRLKDPTVTNIKFNFKEQFKLEILKKFISSKSQSLIDLRECENNNTKEIDITYDSSLIEPNSLNEIDSLINLKTLKKMSIELRKCTRIESTLFFKLNKLEKLTIKCPKLRYLQENNFSHLTGLKYLCLKSYQNFEIEQNAFYGLELMEKLDLSGNSLELESALQLNGLDNLVYLNISTNHLHTLSFKPFFYLNFLKILDISDSCIEVIEPGDLDGLDRLEQLYFRHNCFLQACKKIELRKNSLKNLFNLKVLNLENEYVKVAAGSLKNLTDLRYLNLRGIRSVELSQLGVSKTLEFLDITPKFNVFSDYETFNLPNLKYLRFGCQVLSKLNCPNLQALDVNDLYQIKAGFFDNLNNLDFLRLNFVDDSILNELDISFFSNLSNKFKFFEINFYRPLPGSLDKLKQKSTIFNFLFENTNAVYETKIDFNQRSDTLTLTITCLESEDFYFENLLNVSSFVNQAYIKQKHYDEFFSAIYDF</sequence>
<name>A0A814KJD7_9BILA</name>
<dbReference type="InterPro" id="IPR032675">
    <property type="entry name" value="LRR_dom_sf"/>
</dbReference>
<dbReference type="SUPFAM" id="SSF52058">
    <property type="entry name" value="L domain-like"/>
    <property type="match status" value="1"/>
</dbReference>
<evidence type="ECO:0000256" key="1">
    <source>
        <dbReference type="ARBA" id="ARBA00022729"/>
    </source>
</evidence>
<reference evidence="2" key="1">
    <citation type="submission" date="2021-02" db="EMBL/GenBank/DDBJ databases">
        <authorList>
            <person name="Nowell W R."/>
        </authorList>
    </citation>
    <scope>NUCLEOTIDE SEQUENCE</scope>
    <source>
        <strain evidence="2">Ploen Becks lab</strain>
    </source>
</reference>
<dbReference type="EMBL" id="CAJNOC010005365">
    <property type="protein sequence ID" value="CAF1050313.1"/>
    <property type="molecule type" value="Genomic_DNA"/>
</dbReference>
<proteinExistence type="predicted"/>
<gene>
    <name evidence="2" type="ORF">OXX778_LOCUS18795</name>
</gene>
<keyword evidence="3" id="KW-1185">Reference proteome</keyword>
<dbReference type="Pfam" id="PF13855">
    <property type="entry name" value="LRR_8"/>
    <property type="match status" value="1"/>
</dbReference>
<organism evidence="2 3">
    <name type="scientific">Brachionus calyciflorus</name>
    <dbReference type="NCBI Taxonomy" id="104777"/>
    <lineage>
        <taxon>Eukaryota</taxon>
        <taxon>Metazoa</taxon>
        <taxon>Spiralia</taxon>
        <taxon>Gnathifera</taxon>
        <taxon>Rotifera</taxon>
        <taxon>Eurotatoria</taxon>
        <taxon>Monogononta</taxon>
        <taxon>Pseudotrocha</taxon>
        <taxon>Ploima</taxon>
        <taxon>Brachionidae</taxon>
        <taxon>Brachionus</taxon>
    </lineage>
</organism>
<comment type="caution">
    <text evidence="2">The sequence shown here is derived from an EMBL/GenBank/DDBJ whole genome shotgun (WGS) entry which is preliminary data.</text>
</comment>
<evidence type="ECO:0000313" key="2">
    <source>
        <dbReference type="EMBL" id="CAF1050313.1"/>
    </source>
</evidence>
<dbReference type="Gene3D" id="3.80.10.10">
    <property type="entry name" value="Ribonuclease Inhibitor"/>
    <property type="match status" value="2"/>
</dbReference>
<accession>A0A814KJD7</accession>
<dbReference type="PANTHER" id="PTHR24373:SF275">
    <property type="entry name" value="TIR DOMAIN-CONTAINING PROTEIN"/>
    <property type="match status" value="1"/>
</dbReference>
<keyword evidence="1" id="KW-0732">Signal</keyword>
<dbReference type="InterPro" id="IPR001611">
    <property type="entry name" value="Leu-rich_rpt"/>
</dbReference>
<dbReference type="OrthoDB" id="1055097at2759"/>
<evidence type="ECO:0000313" key="3">
    <source>
        <dbReference type="Proteomes" id="UP000663879"/>
    </source>
</evidence>
<dbReference type="PANTHER" id="PTHR24373">
    <property type="entry name" value="SLIT RELATED LEUCINE-RICH REPEAT NEURONAL PROTEIN"/>
    <property type="match status" value="1"/>
</dbReference>
<dbReference type="InterPro" id="IPR050328">
    <property type="entry name" value="Dev_Immune_Receptor"/>
</dbReference>
<protein>
    <submittedName>
        <fullName evidence="2">Uncharacterized protein</fullName>
    </submittedName>
</protein>
<dbReference type="Proteomes" id="UP000663879">
    <property type="component" value="Unassembled WGS sequence"/>
</dbReference>
<dbReference type="AlphaFoldDB" id="A0A814KJD7"/>